<dbReference type="Gene3D" id="1.10.630.10">
    <property type="entry name" value="Cytochrome P450"/>
    <property type="match status" value="2"/>
</dbReference>
<evidence type="ECO:0000256" key="2">
    <source>
        <dbReference type="ARBA" id="ARBA00003690"/>
    </source>
</evidence>
<dbReference type="PRINTS" id="PR00463">
    <property type="entry name" value="EP450I"/>
</dbReference>
<evidence type="ECO:0000256" key="14">
    <source>
        <dbReference type="SAM" id="Phobius"/>
    </source>
</evidence>
<keyword evidence="7" id="KW-0479">Metal-binding</keyword>
<comment type="subcellular location">
    <subcellularLocation>
        <location evidence="4">Endoplasmic reticulum membrane</location>
        <topology evidence="4">Peripheral membrane protein</topology>
    </subcellularLocation>
    <subcellularLocation>
        <location evidence="3">Microsome membrane</location>
        <topology evidence="3">Peripheral membrane protein</topology>
    </subcellularLocation>
</comment>
<evidence type="ECO:0008006" key="17">
    <source>
        <dbReference type="Google" id="ProtNLM"/>
    </source>
</evidence>
<keyword evidence="10" id="KW-0560">Oxidoreductase</keyword>
<reference evidence="15" key="2">
    <citation type="submission" date="2025-05" db="UniProtKB">
        <authorList>
            <consortium name="EnsemblMetazoa"/>
        </authorList>
    </citation>
    <scope>IDENTIFICATION</scope>
    <source>
        <strain evidence="15">Foshan</strain>
    </source>
</reference>
<keyword evidence="9" id="KW-0492">Microsome</keyword>
<keyword evidence="13 14" id="KW-0472">Membrane</keyword>
<evidence type="ECO:0000256" key="1">
    <source>
        <dbReference type="ARBA" id="ARBA00001971"/>
    </source>
</evidence>
<dbReference type="InterPro" id="IPR050476">
    <property type="entry name" value="Insect_CytP450_Detox"/>
</dbReference>
<dbReference type="CDD" id="cd11056">
    <property type="entry name" value="CYP6-like"/>
    <property type="match status" value="2"/>
</dbReference>
<dbReference type="RefSeq" id="XP_062714254.1">
    <property type="nucleotide sequence ID" value="XM_062858270.1"/>
</dbReference>
<keyword evidence="14" id="KW-1133">Transmembrane helix</keyword>
<name>A0ABM1Y2X7_AEDAL</name>
<evidence type="ECO:0000256" key="11">
    <source>
        <dbReference type="ARBA" id="ARBA00023004"/>
    </source>
</evidence>
<evidence type="ECO:0000256" key="12">
    <source>
        <dbReference type="ARBA" id="ARBA00023033"/>
    </source>
</evidence>
<organism evidence="15 16">
    <name type="scientific">Aedes albopictus</name>
    <name type="common">Asian tiger mosquito</name>
    <name type="synonym">Stegomyia albopicta</name>
    <dbReference type="NCBI Taxonomy" id="7160"/>
    <lineage>
        <taxon>Eukaryota</taxon>
        <taxon>Metazoa</taxon>
        <taxon>Ecdysozoa</taxon>
        <taxon>Arthropoda</taxon>
        <taxon>Hexapoda</taxon>
        <taxon>Insecta</taxon>
        <taxon>Pterygota</taxon>
        <taxon>Neoptera</taxon>
        <taxon>Endopterygota</taxon>
        <taxon>Diptera</taxon>
        <taxon>Nematocera</taxon>
        <taxon>Culicoidea</taxon>
        <taxon>Culicidae</taxon>
        <taxon>Culicinae</taxon>
        <taxon>Aedini</taxon>
        <taxon>Aedes</taxon>
        <taxon>Stegomyia</taxon>
    </lineage>
</organism>
<dbReference type="PANTHER" id="PTHR24292">
    <property type="entry name" value="CYTOCHROME P450"/>
    <property type="match status" value="1"/>
</dbReference>
<evidence type="ECO:0000256" key="5">
    <source>
        <dbReference type="ARBA" id="ARBA00010617"/>
    </source>
</evidence>
<keyword evidence="8" id="KW-0256">Endoplasmic reticulum</keyword>
<dbReference type="PRINTS" id="PR00385">
    <property type="entry name" value="P450"/>
</dbReference>
<evidence type="ECO:0000256" key="7">
    <source>
        <dbReference type="ARBA" id="ARBA00022723"/>
    </source>
</evidence>
<evidence type="ECO:0000256" key="4">
    <source>
        <dbReference type="ARBA" id="ARBA00004406"/>
    </source>
</evidence>
<dbReference type="PROSITE" id="PS00086">
    <property type="entry name" value="CYTOCHROME_P450"/>
    <property type="match status" value="2"/>
</dbReference>
<proteinExistence type="inferred from homology"/>
<evidence type="ECO:0000256" key="3">
    <source>
        <dbReference type="ARBA" id="ARBA00004174"/>
    </source>
</evidence>
<comment type="similarity">
    <text evidence="5">Belongs to the cytochrome P450 family.</text>
</comment>
<comment type="function">
    <text evidence="2">May be involved in the metabolism of insect hormones and in the breakdown of synthetic insecticides.</text>
</comment>
<feature type="transmembrane region" description="Helical" evidence="14">
    <location>
        <begin position="6"/>
        <end position="22"/>
    </location>
</feature>
<keyword evidence="14" id="KW-0812">Transmembrane</keyword>
<keyword evidence="16" id="KW-1185">Reference proteome</keyword>
<dbReference type="InterPro" id="IPR036396">
    <property type="entry name" value="Cyt_P450_sf"/>
</dbReference>
<dbReference type="Proteomes" id="UP000069940">
    <property type="component" value="Unassembled WGS sequence"/>
</dbReference>
<protein>
    <recommendedName>
        <fullName evidence="17">Cytochrome P450</fullName>
    </recommendedName>
</protein>
<dbReference type="InterPro" id="IPR001128">
    <property type="entry name" value="Cyt_P450"/>
</dbReference>
<dbReference type="Pfam" id="PF00067">
    <property type="entry name" value="p450"/>
    <property type="match status" value="2"/>
</dbReference>
<keyword evidence="11" id="KW-0408">Iron</keyword>
<sequence length="1110" mass="127514">MEVDLLHVAVLVAIVAYLYRWITRSNGYFHDKPIPSMAVTPFFGASGPLLLRKVTFTDFVQNVYNKYPGVKVFGMFETITPFFVIRDPELIKQIGIKDFDHFVDHRPTFGVDDEHAAHPKALFRKTLFAMNGQRWKEMRATLSPAFTGSKMRQMFSLMGECCNEMMTHFLGKAKSSGGRVEVEMKDLLSRISINVIASCAFGIKVDCFKEQDHEFLYHGKKMMGFGRPVVIARMMAMRIFPKFAAKFGIDLLDREQAEYFTHVFRETIMTRESKGVIRHDMIDLLLQARKGMLKYQEEKDDQEGFATVQESDVGKVDVSKSMSEAEMIAQCLIFFLGGFDTVSTCAMFMAYELVRNPEVQQKLYEEVVQTDKELGGKPLSYDALQKMKYMDMVVSETLRMWPLAPAVDRLCTQDYTIDDGQGARFTIDKGTCVWFPAAGLHHDPQYFPNPERFDPERFNDENKRDINLGAYLPFGIGPRNCIGSRFALMEVKAVMYFLLLKFSFERGPKTQIPMQLRKGFTNLGPENGMHMELKLRVVSDLMKHHEYNLYTKSQSTMFCLVRHWTAVSYRIPTRMEVNVMYLAVVLAVVAYLYRWITRNNGYFHDKPIPSMAVTPFFGVSAPLLLRKVTFPDFIETLYNKYPGVKVFGMFETITPFFMIRDPELIKQIAIKDFDHFVDHRPTFGLFDDESAEHPNALFRKTLFSMTGQRWKEMRATLSPAFTGSKMRLMFSLMGESFDAMVDHYAKKAGGSGRVEVEVKDMISRVSINIIASCAFGIKVDCFKEQDHEFLYHGRRMMDFGRPIVIARLMAMRIFPKLSSRLGLDLLDTEQAEYFTKVFQETIKARESHGVVRNDMIDLLLQARKGTLKFQEEKDDQEGFATVQESDVGKVDVSKSMSEAEMIAQCLVFFLGGFDTVSSCAMFTVYELVRNPEVQQKLYEEVLETSKELNGKPLSYDALQKMKYMDMVVSETLRLWPLAPATDRLCTKDYTIDDGQGVRYTIDKGTCVWFPAAGLHRDPQYFPNPERFDPERFNDENKRNINLGAYIPFGIGPRNCIGSRFALMEVKAVMYFLMLKFSIVRGPNTQIPLQLRKGFTNLGPEKGLYVELKLR</sequence>
<evidence type="ECO:0000256" key="9">
    <source>
        <dbReference type="ARBA" id="ARBA00022848"/>
    </source>
</evidence>
<evidence type="ECO:0000313" key="16">
    <source>
        <dbReference type="Proteomes" id="UP000069940"/>
    </source>
</evidence>
<dbReference type="SUPFAM" id="SSF48264">
    <property type="entry name" value="Cytochrome P450"/>
    <property type="match status" value="2"/>
</dbReference>
<dbReference type="InterPro" id="IPR002401">
    <property type="entry name" value="Cyt_P450_E_grp-I"/>
</dbReference>
<dbReference type="EnsemblMetazoa" id="AALFPA23_005175.R6543">
    <property type="protein sequence ID" value="AALFPA23_005175.P6543"/>
    <property type="gene ID" value="AALFPA23_005175"/>
</dbReference>
<dbReference type="PANTHER" id="PTHR24292:SF54">
    <property type="entry name" value="CYP9F3-RELATED"/>
    <property type="match status" value="1"/>
</dbReference>
<keyword evidence="6" id="KW-0349">Heme</keyword>
<evidence type="ECO:0000313" key="15">
    <source>
        <dbReference type="EnsemblMetazoa" id="AALFPA23_005175.P6543"/>
    </source>
</evidence>
<evidence type="ECO:0000256" key="8">
    <source>
        <dbReference type="ARBA" id="ARBA00022824"/>
    </source>
</evidence>
<dbReference type="GeneID" id="134291018"/>
<evidence type="ECO:0000256" key="13">
    <source>
        <dbReference type="ARBA" id="ARBA00023136"/>
    </source>
</evidence>
<evidence type="ECO:0000256" key="6">
    <source>
        <dbReference type="ARBA" id="ARBA00022617"/>
    </source>
</evidence>
<evidence type="ECO:0000256" key="10">
    <source>
        <dbReference type="ARBA" id="ARBA00023002"/>
    </source>
</evidence>
<keyword evidence="12" id="KW-0503">Monooxygenase</keyword>
<reference evidence="16" key="1">
    <citation type="journal article" date="2015" name="Proc. Natl. Acad. Sci. U.S.A.">
        <title>Genome sequence of the Asian Tiger mosquito, Aedes albopictus, reveals insights into its biology, genetics, and evolution.</title>
        <authorList>
            <person name="Chen X.G."/>
            <person name="Jiang X."/>
            <person name="Gu J."/>
            <person name="Xu M."/>
            <person name="Wu Y."/>
            <person name="Deng Y."/>
            <person name="Zhang C."/>
            <person name="Bonizzoni M."/>
            <person name="Dermauw W."/>
            <person name="Vontas J."/>
            <person name="Armbruster P."/>
            <person name="Huang X."/>
            <person name="Yang Y."/>
            <person name="Zhang H."/>
            <person name="He W."/>
            <person name="Peng H."/>
            <person name="Liu Y."/>
            <person name="Wu K."/>
            <person name="Chen J."/>
            <person name="Lirakis M."/>
            <person name="Topalis P."/>
            <person name="Van Leeuwen T."/>
            <person name="Hall A.B."/>
            <person name="Jiang X."/>
            <person name="Thorpe C."/>
            <person name="Mueller R.L."/>
            <person name="Sun C."/>
            <person name="Waterhouse R.M."/>
            <person name="Yan G."/>
            <person name="Tu Z.J."/>
            <person name="Fang X."/>
            <person name="James A.A."/>
        </authorList>
    </citation>
    <scope>NUCLEOTIDE SEQUENCE [LARGE SCALE GENOMIC DNA]</scope>
    <source>
        <strain evidence="16">Foshan</strain>
    </source>
</reference>
<comment type="cofactor">
    <cofactor evidence="1">
        <name>heme</name>
        <dbReference type="ChEBI" id="CHEBI:30413"/>
    </cofactor>
</comment>
<feature type="transmembrane region" description="Helical" evidence="14">
    <location>
        <begin position="579"/>
        <end position="596"/>
    </location>
</feature>
<accession>A0ABM1Y2X7</accession>
<dbReference type="InterPro" id="IPR017972">
    <property type="entry name" value="Cyt_P450_CS"/>
</dbReference>